<dbReference type="EMBL" id="CVMT01000007">
    <property type="protein sequence ID" value="CRG90140.1"/>
    <property type="molecule type" value="Genomic_DNA"/>
</dbReference>
<dbReference type="STRING" id="28573.A0A0U1M535"/>
<dbReference type="Proteomes" id="UP000054383">
    <property type="component" value="Unassembled WGS sequence"/>
</dbReference>
<dbReference type="AlphaFoldDB" id="A0A0U1M535"/>
<proteinExistence type="predicted"/>
<name>A0A0U1M535_TALIS</name>
<evidence type="ECO:0000313" key="1">
    <source>
        <dbReference type="EMBL" id="CRG90140.1"/>
    </source>
</evidence>
<keyword evidence="2" id="KW-1185">Reference proteome</keyword>
<evidence type="ECO:0000313" key="2">
    <source>
        <dbReference type="Proteomes" id="UP000054383"/>
    </source>
</evidence>
<gene>
    <name evidence="1" type="ORF">PISL3812_07182</name>
</gene>
<dbReference type="OrthoDB" id="5420280at2759"/>
<protein>
    <submittedName>
        <fullName evidence="1">Uncharacterized protein</fullName>
    </submittedName>
</protein>
<accession>A0A0U1M535</accession>
<organism evidence="1 2">
    <name type="scientific">Talaromyces islandicus</name>
    <name type="common">Penicillium islandicum</name>
    <dbReference type="NCBI Taxonomy" id="28573"/>
    <lineage>
        <taxon>Eukaryota</taxon>
        <taxon>Fungi</taxon>
        <taxon>Dikarya</taxon>
        <taxon>Ascomycota</taxon>
        <taxon>Pezizomycotina</taxon>
        <taxon>Eurotiomycetes</taxon>
        <taxon>Eurotiomycetidae</taxon>
        <taxon>Eurotiales</taxon>
        <taxon>Trichocomaceae</taxon>
        <taxon>Talaromyces</taxon>
        <taxon>Talaromyces sect. Islandici</taxon>
    </lineage>
</organism>
<reference evidence="1 2" key="1">
    <citation type="submission" date="2015-04" db="EMBL/GenBank/DDBJ databases">
        <authorList>
            <person name="Syromyatnikov M.Y."/>
            <person name="Popov V.N."/>
        </authorList>
    </citation>
    <scope>NUCLEOTIDE SEQUENCE [LARGE SCALE GENOMIC DNA]</scope>
    <source>
        <strain evidence="1">WF-38-12</strain>
    </source>
</reference>
<sequence length="238" mass="27094">MPPTVTVLKRKFSKLEPPTVSSNRGDSSDSFECLISTSIPTSAPDTISMACQELQNAAQHEPLQEEPLFTDKTLLTNSRGGYWAGMERWHGRDMEMKTAQLDAKTARLDATSARLVTRTDDHERTSVGFRNFRHRFISTYKRDVLHEEDDSDRRFTQYGNHVVHRGNVKRDCELYSGLNQRSDPLVFQKLYGVLPVLAASMTTTLQSRFLMSTLQLFQTSNVSPLHFFMLASKTLSLR</sequence>